<dbReference type="EMBL" id="LR031576">
    <property type="protein sequence ID" value="VDD14274.1"/>
    <property type="molecule type" value="Genomic_DNA"/>
</dbReference>
<feature type="non-terminal residue" evidence="2">
    <location>
        <position position="1"/>
    </location>
</feature>
<evidence type="ECO:0000313" key="1">
    <source>
        <dbReference type="EMBL" id="CAG7907568.1"/>
    </source>
</evidence>
<sequence>KTSNTSKTFIFMLLSKNCKTTTLHSELLYSRFEEEDVHSIILFLLLYFENCPISYVLPHMILREGLEDLEDRTNPMVNIRIYINILK</sequence>
<dbReference type="Proteomes" id="UP000694005">
    <property type="component" value="Chromosome A04"/>
</dbReference>
<reference evidence="2" key="1">
    <citation type="submission" date="2018-11" db="EMBL/GenBank/DDBJ databases">
        <authorList>
            <consortium name="Genoscope - CEA"/>
            <person name="William W."/>
        </authorList>
    </citation>
    <scope>NUCLEOTIDE SEQUENCE</scope>
</reference>
<gene>
    <name evidence="2" type="ORF">BRAA04T17881Z</name>
    <name evidence="1" type="ORF">BRAPAZ1V2_A04P24690.2</name>
</gene>
<feature type="non-terminal residue" evidence="2">
    <location>
        <position position="87"/>
    </location>
</feature>
<evidence type="ECO:0000313" key="2">
    <source>
        <dbReference type="EMBL" id="VDD14274.1"/>
    </source>
</evidence>
<dbReference type="Gramene" id="A04p24690.2_BraZ1">
    <property type="protein sequence ID" value="A04p24690.2_BraZ1.CDS"/>
    <property type="gene ID" value="A04g24690.2_BraZ1"/>
</dbReference>
<dbReference type="AlphaFoldDB" id="A0A3P6CNB3"/>
<organism evidence="2">
    <name type="scientific">Brassica campestris</name>
    <name type="common">Field mustard</name>
    <dbReference type="NCBI Taxonomy" id="3711"/>
    <lineage>
        <taxon>Eukaryota</taxon>
        <taxon>Viridiplantae</taxon>
        <taxon>Streptophyta</taxon>
        <taxon>Embryophyta</taxon>
        <taxon>Tracheophyta</taxon>
        <taxon>Spermatophyta</taxon>
        <taxon>Magnoliopsida</taxon>
        <taxon>eudicotyledons</taxon>
        <taxon>Gunneridae</taxon>
        <taxon>Pentapetalae</taxon>
        <taxon>rosids</taxon>
        <taxon>malvids</taxon>
        <taxon>Brassicales</taxon>
        <taxon>Brassicaceae</taxon>
        <taxon>Brassiceae</taxon>
        <taxon>Brassica</taxon>
    </lineage>
</organism>
<proteinExistence type="predicted"/>
<protein>
    <submittedName>
        <fullName evidence="1">Uncharacterized protein</fullName>
    </submittedName>
</protein>
<dbReference type="EMBL" id="LS974620">
    <property type="protein sequence ID" value="CAG7907568.1"/>
    <property type="molecule type" value="Genomic_DNA"/>
</dbReference>
<accession>A0A3P6CNB3</accession>
<name>A0A3P6CNB3_BRACM</name>